<protein>
    <recommendedName>
        <fullName evidence="3">histidine kinase</fullName>
        <ecNumber evidence="3">2.7.13.3</ecNumber>
    </recommendedName>
</protein>
<evidence type="ECO:0000256" key="1">
    <source>
        <dbReference type="ARBA" id="ARBA00000085"/>
    </source>
</evidence>
<feature type="transmembrane region" description="Helical" evidence="12">
    <location>
        <begin position="12"/>
        <end position="35"/>
    </location>
</feature>
<keyword evidence="6" id="KW-0808">Transferase</keyword>
<keyword evidence="12" id="KW-1133">Transmembrane helix</keyword>
<dbReference type="GO" id="GO:0000155">
    <property type="term" value="F:phosphorelay sensor kinase activity"/>
    <property type="evidence" value="ECO:0007669"/>
    <property type="project" value="InterPro"/>
</dbReference>
<keyword evidence="5" id="KW-0597">Phosphoprotein</keyword>
<sequence>MTKRRSIKGNRLFWKIAAVFTGVLVVLGLVFVLIASKFSTSYYTTAHQELYGDIAKHLATFTQPIRNGKPDTTVTHDIIHSTMVANPSVEVYLLDTAGNITDFVVPDTTVQLRRVDLAIVKAWLATKEGERPMGDNPKVPGEPAIFSAAPVYENGRLSGYVYAVLASEKQRQVLAALNSHLYIRLSAYIFFVALAVAFIVGIITFFLITDSIRKIANVVQRFKEGDYSARIPENAKGDLATLTTTFNEMADVIVSNFDKITATDKFRQELIANVSHDLRTPLSIMLGYIETMMIKKEELSGTDKERYLSVVHGSAQKLSGLVEQLFQYAKLEANLVTPEKEPFLINELASDILMSYQLKAADRAILLHLDATPRLPRVFADIALTERVFQNLLDNAFKFTPDGGSIRVILSAEKTGVKVQVADTGAGIAPEEQAYIFERYKQLHNEVSPKKGMGIGLAIVKKILELHHTSIDVISEPGKGATFSFVIPA</sequence>
<keyword evidence="8 15" id="KW-0418">Kinase</keyword>
<feature type="domain" description="HAMP" evidence="14">
    <location>
        <begin position="206"/>
        <end position="258"/>
    </location>
</feature>
<evidence type="ECO:0000259" key="13">
    <source>
        <dbReference type="PROSITE" id="PS50109"/>
    </source>
</evidence>
<dbReference type="SUPFAM" id="SSF47384">
    <property type="entry name" value="Homodimeric domain of signal transducing histidine kinase"/>
    <property type="match status" value="1"/>
</dbReference>
<evidence type="ECO:0000256" key="10">
    <source>
        <dbReference type="ARBA" id="ARBA00023012"/>
    </source>
</evidence>
<dbReference type="Proteomes" id="UP000199310">
    <property type="component" value="Unassembled WGS sequence"/>
</dbReference>
<dbReference type="Gene3D" id="1.10.287.130">
    <property type="match status" value="1"/>
</dbReference>
<keyword evidence="7" id="KW-0547">Nucleotide-binding</keyword>
<dbReference type="SMART" id="SM00387">
    <property type="entry name" value="HATPase_c"/>
    <property type="match status" value="1"/>
</dbReference>
<evidence type="ECO:0000313" key="16">
    <source>
        <dbReference type="Proteomes" id="UP000199310"/>
    </source>
</evidence>
<comment type="catalytic activity">
    <reaction evidence="1">
        <text>ATP + protein L-histidine = ADP + protein N-phospho-L-histidine.</text>
        <dbReference type="EC" id="2.7.13.3"/>
    </reaction>
</comment>
<dbReference type="InterPro" id="IPR003660">
    <property type="entry name" value="HAMP_dom"/>
</dbReference>
<evidence type="ECO:0000256" key="6">
    <source>
        <dbReference type="ARBA" id="ARBA00022679"/>
    </source>
</evidence>
<dbReference type="SMART" id="SM00304">
    <property type="entry name" value="HAMP"/>
    <property type="match status" value="1"/>
</dbReference>
<dbReference type="InterPro" id="IPR050736">
    <property type="entry name" value="Sensor_HK_Regulatory"/>
</dbReference>
<evidence type="ECO:0000256" key="7">
    <source>
        <dbReference type="ARBA" id="ARBA00022741"/>
    </source>
</evidence>
<keyword evidence="12" id="KW-0812">Transmembrane</keyword>
<keyword evidence="11 12" id="KW-0472">Membrane</keyword>
<dbReference type="STRING" id="29529.SAMN04488122_4276"/>
<accession>A0A1I0S920</accession>
<dbReference type="PANTHER" id="PTHR43711">
    <property type="entry name" value="TWO-COMPONENT HISTIDINE KINASE"/>
    <property type="match status" value="1"/>
</dbReference>
<dbReference type="PRINTS" id="PR00344">
    <property type="entry name" value="BCTRLSENSOR"/>
</dbReference>
<dbReference type="FunFam" id="3.30.565.10:FF:000023">
    <property type="entry name" value="PAS domain-containing sensor histidine kinase"/>
    <property type="match status" value="1"/>
</dbReference>
<dbReference type="CDD" id="cd06225">
    <property type="entry name" value="HAMP"/>
    <property type="match status" value="1"/>
</dbReference>
<evidence type="ECO:0000256" key="8">
    <source>
        <dbReference type="ARBA" id="ARBA00022777"/>
    </source>
</evidence>
<dbReference type="PANTHER" id="PTHR43711:SF1">
    <property type="entry name" value="HISTIDINE KINASE 1"/>
    <property type="match status" value="1"/>
</dbReference>
<dbReference type="InterPro" id="IPR036097">
    <property type="entry name" value="HisK_dim/P_sf"/>
</dbReference>
<gene>
    <name evidence="15" type="ORF">SAMN04488122_4276</name>
</gene>
<keyword evidence="10" id="KW-0902">Two-component regulatory system</keyword>
<dbReference type="PROSITE" id="PS50885">
    <property type="entry name" value="HAMP"/>
    <property type="match status" value="1"/>
</dbReference>
<reference evidence="16" key="1">
    <citation type="submission" date="2016-10" db="EMBL/GenBank/DDBJ databases">
        <authorList>
            <person name="Varghese N."/>
            <person name="Submissions S."/>
        </authorList>
    </citation>
    <scope>NUCLEOTIDE SEQUENCE [LARGE SCALE GENOMIC DNA]</scope>
    <source>
        <strain evidence="16">DSM 3695</strain>
    </source>
</reference>
<keyword evidence="4" id="KW-1003">Cell membrane</keyword>
<evidence type="ECO:0000256" key="4">
    <source>
        <dbReference type="ARBA" id="ARBA00022475"/>
    </source>
</evidence>
<evidence type="ECO:0000256" key="5">
    <source>
        <dbReference type="ARBA" id="ARBA00022553"/>
    </source>
</evidence>
<dbReference type="CDD" id="cd00082">
    <property type="entry name" value="HisKA"/>
    <property type="match status" value="1"/>
</dbReference>
<dbReference type="Pfam" id="PF02518">
    <property type="entry name" value="HATPase_c"/>
    <property type="match status" value="1"/>
</dbReference>
<dbReference type="SMART" id="SM00388">
    <property type="entry name" value="HisKA"/>
    <property type="match status" value="1"/>
</dbReference>
<dbReference type="GO" id="GO:0005524">
    <property type="term" value="F:ATP binding"/>
    <property type="evidence" value="ECO:0007669"/>
    <property type="project" value="UniProtKB-KW"/>
</dbReference>
<evidence type="ECO:0000256" key="9">
    <source>
        <dbReference type="ARBA" id="ARBA00022840"/>
    </source>
</evidence>
<dbReference type="SUPFAM" id="SSF55874">
    <property type="entry name" value="ATPase domain of HSP90 chaperone/DNA topoisomerase II/histidine kinase"/>
    <property type="match status" value="1"/>
</dbReference>
<dbReference type="Gene3D" id="6.10.340.10">
    <property type="match status" value="1"/>
</dbReference>
<dbReference type="InterPro" id="IPR004358">
    <property type="entry name" value="Sig_transdc_His_kin-like_C"/>
</dbReference>
<dbReference type="EMBL" id="FOJG01000002">
    <property type="protein sequence ID" value="SEW51517.1"/>
    <property type="molecule type" value="Genomic_DNA"/>
</dbReference>
<keyword evidence="16" id="KW-1185">Reference proteome</keyword>
<dbReference type="InterPro" id="IPR036890">
    <property type="entry name" value="HATPase_C_sf"/>
</dbReference>
<dbReference type="AlphaFoldDB" id="A0A1I0S920"/>
<organism evidence="15 16">
    <name type="scientific">Chitinophaga arvensicola</name>
    <dbReference type="NCBI Taxonomy" id="29529"/>
    <lineage>
        <taxon>Bacteria</taxon>
        <taxon>Pseudomonadati</taxon>
        <taxon>Bacteroidota</taxon>
        <taxon>Chitinophagia</taxon>
        <taxon>Chitinophagales</taxon>
        <taxon>Chitinophagaceae</taxon>
        <taxon>Chitinophaga</taxon>
    </lineage>
</organism>
<evidence type="ECO:0000313" key="15">
    <source>
        <dbReference type="EMBL" id="SEW51517.1"/>
    </source>
</evidence>
<dbReference type="EC" id="2.7.13.3" evidence="3"/>
<feature type="transmembrane region" description="Helical" evidence="12">
    <location>
        <begin position="187"/>
        <end position="208"/>
    </location>
</feature>
<dbReference type="InterPro" id="IPR003661">
    <property type="entry name" value="HisK_dim/P_dom"/>
</dbReference>
<keyword evidence="9" id="KW-0067">ATP-binding</keyword>
<dbReference type="OrthoDB" id="9813151at2"/>
<dbReference type="GO" id="GO:0005886">
    <property type="term" value="C:plasma membrane"/>
    <property type="evidence" value="ECO:0007669"/>
    <property type="project" value="UniProtKB-SubCell"/>
</dbReference>
<name>A0A1I0S920_9BACT</name>
<dbReference type="SUPFAM" id="SSF158472">
    <property type="entry name" value="HAMP domain-like"/>
    <property type="match status" value="1"/>
</dbReference>
<feature type="domain" description="Histidine kinase" evidence="13">
    <location>
        <begin position="273"/>
        <end position="489"/>
    </location>
</feature>
<evidence type="ECO:0000256" key="2">
    <source>
        <dbReference type="ARBA" id="ARBA00004236"/>
    </source>
</evidence>
<evidence type="ECO:0000256" key="12">
    <source>
        <dbReference type="SAM" id="Phobius"/>
    </source>
</evidence>
<dbReference type="Pfam" id="PF00672">
    <property type="entry name" value="HAMP"/>
    <property type="match status" value="1"/>
</dbReference>
<dbReference type="InterPro" id="IPR003594">
    <property type="entry name" value="HATPase_dom"/>
</dbReference>
<evidence type="ECO:0000259" key="14">
    <source>
        <dbReference type="PROSITE" id="PS50885"/>
    </source>
</evidence>
<dbReference type="Pfam" id="PF00512">
    <property type="entry name" value="HisKA"/>
    <property type="match status" value="1"/>
</dbReference>
<evidence type="ECO:0000256" key="3">
    <source>
        <dbReference type="ARBA" id="ARBA00012438"/>
    </source>
</evidence>
<dbReference type="PROSITE" id="PS50109">
    <property type="entry name" value="HIS_KIN"/>
    <property type="match status" value="1"/>
</dbReference>
<evidence type="ECO:0000256" key="11">
    <source>
        <dbReference type="ARBA" id="ARBA00023136"/>
    </source>
</evidence>
<proteinExistence type="predicted"/>
<comment type="subcellular location">
    <subcellularLocation>
        <location evidence="2">Cell membrane</location>
    </subcellularLocation>
</comment>
<dbReference type="InterPro" id="IPR005467">
    <property type="entry name" value="His_kinase_dom"/>
</dbReference>
<dbReference type="Gene3D" id="3.30.565.10">
    <property type="entry name" value="Histidine kinase-like ATPase, C-terminal domain"/>
    <property type="match status" value="1"/>
</dbReference>